<feature type="transmembrane region" description="Helical" evidence="1">
    <location>
        <begin position="346"/>
        <end position="366"/>
    </location>
</feature>
<evidence type="ECO:0000313" key="3">
    <source>
        <dbReference type="Proteomes" id="UP001275867"/>
    </source>
</evidence>
<evidence type="ECO:0000256" key="1">
    <source>
        <dbReference type="SAM" id="Phobius"/>
    </source>
</evidence>
<feature type="transmembrane region" description="Helical" evidence="1">
    <location>
        <begin position="20"/>
        <end position="39"/>
    </location>
</feature>
<evidence type="ECO:0000313" key="2">
    <source>
        <dbReference type="EMBL" id="MDV7693804.1"/>
    </source>
</evidence>
<dbReference type="AlphaFoldDB" id="A0AAP5TD54"/>
<keyword evidence="1" id="KW-0472">Membrane</keyword>
<organism evidence="2 3">
    <name type="scientific">Pediococcus parvulus</name>
    <dbReference type="NCBI Taxonomy" id="54062"/>
    <lineage>
        <taxon>Bacteria</taxon>
        <taxon>Bacillati</taxon>
        <taxon>Bacillota</taxon>
        <taxon>Bacilli</taxon>
        <taxon>Lactobacillales</taxon>
        <taxon>Lactobacillaceae</taxon>
        <taxon>Pediococcus</taxon>
    </lineage>
</organism>
<protein>
    <recommendedName>
        <fullName evidence="4">Glycosyltransferase RgtA/B/C/D-like domain-containing protein</fullName>
    </recommendedName>
</protein>
<feature type="transmembrane region" description="Helical" evidence="1">
    <location>
        <begin position="189"/>
        <end position="222"/>
    </location>
</feature>
<reference evidence="2" key="1">
    <citation type="submission" date="2019-10" db="EMBL/GenBank/DDBJ databases">
        <title>Malate fermentation in French cider.</title>
        <authorList>
            <person name="Cousin F.J."/>
            <person name="Medina Fernandez S."/>
            <person name="Misery B."/>
            <person name="Laplace J.-M."/>
            <person name="Cretenet M."/>
        </authorList>
    </citation>
    <scope>NUCLEOTIDE SEQUENCE</scope>
    <source>
        <strain evidence="2">UCMA15901</strain>
    </source>
</reference>
<feature type="transmembrane region" description="Helical" evidence="1">
    <location>
        <begin position="157"/>
        <end position="177"/>
    </location>
</feature>
<proteinExistence type="predicted"/>
<name>A0AAP5TD54_9LACO</name>
<evidence type="ECO:0008006" key="4">
    <source>
        <dbReference type="Google" id="ProtNLM"/>
    </source>
</evidence>
<feature type="transmembrane region" description="Helical" evidence="1">
    <location>
        <begin position="234"/>
        <end position="255"/>
    </location>
</feature>
<comment type="caution">
    <text evidence="2">The sequence shown here is derived from an EMBL/GenBank/DDBJ whole genome shotgun (WGS) entry which is preliminary data.</text>
</comment>
<feature type="transmembrane region" description="Helical" evidence="1">
    <location>
        <begin position="315"/>
        <end position="334"/>
    </location>
</feature>
<keyword evidence="1" id="KW-0812">Transmembrane</keyword>
<sequence>MNRILNRLRKHVLVTKKHGFIFCMVSLILSLVYVVAVFYKIATVPALFVDEANYASEVISFTNFGTDIHGLHNPIYFSSVWGQGQSVLYSFIVRPVIKMFGFNFFNFRFPMAFLSVVLIFIICGYVLHVSKNYLATFLMMLAFITSPWWFTMARWVLDANIAPLFVGFSLMALLFSFEKSKKWKQILGLFASALLMGLATYGYIATWLYLPVFLFVLAVFLYKSNLLNIKMIVVYLISILVMVLPLIYFAFSIFIKHISKPVKFLWMDVPPLPQSRTSSLIDFSGNVVNTMLHNFISGCQMYWSGTDSLSRNSTAPFGMVFPWVLVVFVIIGLLSSKKLLPNKLMVLKNICVIALITFVPVALITVPNFTH</sequence>
<accession>A0AAP5TD54</accession>
<dbReference type="RefSeq" id="WP_317762724.1">
    <property type="nucleotide sequence ID" value="NZ_OZ061292.1"/>
</dbReference>
<feature type="transmembrane region" description="Helical" evidence="1">
    <location>
        <begin position="133"/>
        <end position="150"/>
    </location>
</feature>
<dbReference type="Proteomes" id="UP001275867">
    <property type="component" value="Unassembled WGS sequence"/>
</dbReference>
<keyword evidence="1" id="KW-1133">Transmembrane helix</keyword>
<dbReference type="GeneID" id="93382388"/>
<gene>
    <name evidence="2" type="ORF">GA842_02690</name>
</gene>
<dbReference type="EMBL" id="WERX01000006">
    <property type="protein sequence ID" value="MDV7693804.1"/>
    <property type="molecule type" value="Genomic_DNA"/>
</dbReference>
<feature type="transmembrane region" description="Helical" evidence="1">
    <location>
        <begin position="109"/>
        <end position="127"/>
    </location>
</feature>